<name>A0A0N4VFZ5_ENTVE</name>
<evidence type="ECO:0000256" key="3">
    <source>
        <dbReference type="ARBA" id="ARBA00022839"/>
    </source>
</evidence>
<dbReference type="InterPro" id="IPR012337">
    <property type="entry name" value="RNaseH-like_sf"/>
</dbReference>
<evidence type="ECO:0000313" key="6">
    <source>
        <dbReference type="Proteomes" id="UP000274131"/>
    </source>
</evidence>
<dbReference type="SMART" id="SM00479">
    <property type="entry name" value="EXOIII"/>
    <property type="match status" value="1"/>
</dbReference>
<dbReference type="InterPro" id="IPR013520">
    <property type="entry name" value="Ribonucl_H"/>
</dbReference>
<dbReference type="Gene3D" id="3.30.420.10">
    <property type="entry name" value="Ribonuclease H-like superfamily/Ribonuclease H"/>
    <property type="match status" value="1"/>
</dbReference>
<proteinExistence type="predicted"/>
<dbReference type="OrthoDB" id="3996471at2759"/>
<evidence type="ECO:0000256" key="2">
    <source>
        <dbReference type="ARBA" id="ARBA00022801"/>
    </source>
</evidence>
<dbReference type="SUPFAM" id="SSF53098">
    <property type="entry name" value="Ribonuclease H-like"/>
    <property type="match status" value="1"/>
</dbReference>
<keyword evidence="3" id="KW-0269">Exonuclease</keyword>
<evidence type="ECO:0000313" key="5">
    <source>
        <dbReference type="EMBL" id="VDD94335.1"/>
    </source>
</evidence>
<reference evidence="7" key="1">
    <citation type="submission" date="2017-02" db="UniProtKB">
        <authorList>
            <consortium name="WormBaseParasite"/>
        </authorList>
    </citation>
    <scope>IDENTIFICATION</scope>
</reference>
<dbReference type="InterPro" id="IPR036397">
    <property type="entry name" value="RNaseH_sf"/>
</dbReference>
<dbReference type="InterPro" id="IPR034922">
    <property type="entry name" value="REX1-like_exo"/>
</dbReference>
<dbReference type="GO" id="GO:0004527">
    <property type="term" value="F:exonuclease activity"/>
    <property type="evidence" value="ECO:0007669"/>
    <property type="project" value="UniProtKB-KW"/>
</dbReference>
<feature type="domain" description="Exonuclease" evidence="4">
    <location>
        <begin position="254"/>
        <end position="417"/>
    </location>
</feature>
<dbReference type="InterPro" id="IPR047021">
    <property type="entry name" value="REXO1/3/4-like"/>
</dbReference>
<dbReference type="Proteomes" id="UP000274131">
    <property type="component" value="Unassembled WGS sequence"/>
</dbReference>
<dbReference type="WBParaSite" id="EVEC_0000967601-mRNA-1">
    <property type="protein sequence ID" value="EVEC_0000967601-mRNA-1"/>
    <property type="gene ID" value="EVEC_0000967601"/>
</dbReference>
<reference evidence="5 6" key="2">
    <citation type="submission" date="2018-10" db="EMBL/GenBank/DDBJ databases">
        <authorList>
            <consortium name="Pathogen Informatics"/>
        </authorList>
    </citation>
    <scope>NUCLEOTIDE SEQUENCE [LARGE SCALE GENOMIC DNA]</scope>
</reference>
<accession>A0A0N4VFZ5</accession>
<gene>
    <name evidence="5" type="ORF">EVEC_LOCUS9086</name>
</gene>
<dbReference type="STRING" id="51028.A0A0N4VFZ5"/>
<keyword evidence="6" id="KW-1185">Reference proteome</keyword>
<keyword evidence="1" id="KW-0540">Nuclease</keyword>
<dbReference type="Pfam" id="PF00929">
    <property type="entry name" value="RNase_T"/>
    <property type="match status" value="1"/>
</dbReference>
<sequence>MHSVGESSQFFSKREKRKLSNLKKKASELLLLSKKDPSGGISAVADEKESGWNQCALNVISNLEKDISMKISRKLLAVKRKIGPVPKIYVSSEKLNGLRIGSRQVAALVHYLTLAHIPKPVWIQIKPHRAVLQTVLIRVESDYEIMDEIREHDFMCSMFPEKPFILSSDVSRRDCFFKAIYNVPLTRIELLKERNSISNVVMESGASSSSKASFLMSFDQMIDFQYPFPESETCSSHPVTPTKENYAPVTEDSPLFALDCEMCLTAPGKHELTRISLVDENYNVIIDTLVKPFEPITDYLTKFSGITKNLLDPVDVRLIDVQKALKHVLPPDAILVGHSLEFDLRALNLAHPYCIDVGHIFNLSGSERHRSSLKVRCSYSYIQIFLGKEIQDYGHCSVVDAVSAMQLFKLKISKGIVFGSVLYGWSYDDYAESNGLSRTGGFLDEVKRQRLEKEVSRECEVTDGVFEEEDLARTRACCKHCKRPLTVPCLISKCICLKQRKALCAVCCVLSPKLHAKTPIGTFDWSAVFAVDIQRKTHPLCWHLSNAKKNSMMSFLSEEIEACDHSKWSVISKTDTYGSIEALAEQVSCNILEHQFVLVDVTRSLYMSTMENTGVAHLIHGLEKIVLAAARNSLIMVLLTSSQKSLLFMNIKNAN</sequence>
<dbReference type="GO" id="GO:0003676">
    <property type="term" value="F:nucleic acid binding"/>
    <property type="evidence" value="ECO:0007669"/>
    <property type="project" value="InterPro"/>
</dbReference>
<organism evidence="7">
    <name type="scientific">Enterobius vermicularis</name>
    <name type="common">Human pinworm</name>
    <dbReference type="NCBI Taxonomy" id="51028"/>
    <lineage>
        <taxon>Eukaryota</taxon>
        <taxon>Metazoa</taxon>
        <taxon>Ecdysozoa</taxon>
        <taxon>Nematoda</taxon>
        <taxon>Chromadorea</taxon>
        <taxon>Rhabditida</taxon>
        <taxon>Spirurina</taxon>
        <taxon>Oxyuridomorpha</taxon>
        <taxon>Oxyuroidea</taxon>
        <taxon>Oxyuridae</taxon>
        <taxon>Enterobius</taxon>
    </lineage>
</organism>
<dbReference type="CDD" id="cd06145">
    <property type="entry name" value="REX1_like"/>
    <property type="match status" value="1"/>
</dbReference>
<dbReference type="GO" id="GO:0005634">
    <property type="term" value="C:nucleus"/>
    <property type="evidence" value="ECO:0007669"/>
    <property type="project" value="TreeGrafter"/>
</dbReference>
<evidence type="ECO:0000313" key="7">
    <source>
        <dbReference type="WBParaSite" id="EVEC_0000967601-mRNA-1"/>
    </source>
</evidence>
<dbReference type="EMBL" id="UXUI01009803">
    <property type="protein sequence ID" value="VDD94335.1"/>
    <property type="molecule type" value="Genomic_DNA"/>
</dbReference>
<evidence type="ECO:0000259" key="4">
    <source>
        <dbReference type="SMART" id="SM00479"/>
    </source>
</evidence>
<dbReference type="PANTHER" id="PTHR12801">
    <property type="entry name" value="RNA EXONUCLEASE REXO1 / RECO3 FAMILY MEMBER-RELATED"/>
    <property type="match status" value="1"/>
</dbReference>
<protein>
    <submittedName>
        <fullName evidence="7">Exonuclease domain-containing protein</fullName>
    </submittedName>
</protein>
<evidence type="ECO:0000256" key="1">
    <source>
        <dbReference type="ARBA" id="ARBA00022722"/>
    </source>
</evidence>
<dbReference type="AlphaFoldDB" id="A0A0N4VFZ5"/>
<dbReference type="PANTHER" id="PTHR12801:SF82">
    <property type="entry name" value="RNA EXONUCLEASE 5"/>
    <property type="match status" value="1"/>
</dbReference>
<keyword evidence="2" id="KW-0378">Hydrolase</keyword>